<protein>
    <recommendedName>
        <fullName evidence="8">DUF676 domain-containing protein</fullName>
    </recommendedName>
</protein>
<evidence type="ECO:0000256" key="6">
    <source>
        <dbReference type="ARBA" id="ARBA00023128"/>
    </source>
</evidence>
<sequence length="353" mass="39488">MGPNIPEQQVFGFRELYRPQTEEPEVDIVAVHGLNGHAINTWTAENPRKGDEPICWLKHQDFLPKYISRARVLTWGYNANISSLKGPTSSDRILQHAQSLVQQLQGDRTLNGTSEKPIIFVCHSLGGIVVKRALAYSESRAGPKNSHLRSIFTCTYGIIFFGTPHNGSSKAQLLNSLQKVTRLTIPKRILRIESNLSKALEEESETLQNITDQFVALMSNFHLMFLWEQERTSIPGLGASYIVDESSAAPGLPDVERCGIAADHREMCRFVSSSDQGFLTVVDALQRYSRAAPEEIKTRHAQELWLLKAKQQGEIMGLMRTLGGPPVRPNGLLPFPVDENASSEARFLNQREQ</sequence>
<evidence type="ECO:0000313" key="9">
    <source>
        <dbReference type="EMBL" id="OAG35915.1"/>
    </source>
</evidence>
<evidence type="ECO:0000256" key="4">
    <source>
        <dbReference type="ARBA" id="ARBA00007920"/>
    </source>
</evidence>
<keyword evidence="10" id="KW-1185">Reference proteome</keyword>
<comment type="caution">
    <text evidence="9">The sequence shown here is derived from an EMBL/GenBank/DDBJ whole genome shotgun (WGS) entry which is preliminary data.</text>
</comment>
<evidence type="ECO:0000256" key="5">
    <source>
        <dbReference type="ARBA" id="ARBA00022824"/>
    </source>
</evidence>
<dbReference type="InterPro" id="IPR007751">
    <property type="entry name" value="DUF676_lipase-like"/>
</dbReference>
<reference evidence="9 10" key="1">
    <citation type="submission" date="2016-03" db="EMBL/GenBank/DDBJ databases">
        <title>Draft genome sequence of the Fonsecaea monophora CBS 269.37.</title>
        <authorList>
            <person name="Bombassaro A."/>
            <person name="Vinicius W.A."/>
            <person name="De Hoog S."/>
            <person name="Sun J."/>
            <person name="Souza E.M."/>
            <person name="Raittz R.T."/>
            <person name="Costa F."/>
            <person name="Leao A.C."/>
            <person name="Tadra-Sfeir M.Z."/>
            <person name="Baura V."/>
            <person name="Balsanelli E."/>
            <person name="Pedrosa F.O."/>
            <person name="Moreno L.F."/>
            <person name="Steffens M.B."/>
            <person name="Xi L."/>
            <person name="Bocca A.L."/>
            <person name="Felipe M.S."/>
            <person name="Teixeira M."/>
            <person name="Telles Filho F.Q."/>
            <person name="Azevedo C.M."/>
            <person name="Gomes R."/>
            <person name="Vicente V.A."/>
        </authorList>
    </citation>
    <scope>NUCLEOTIDE SEQUENCE [LARGE SCALE GENOMIC DNA]</scope>
    <source>
        <strain evidence="9 10">CBS 269.37</strain>
    </source>
</reference>
<evidence type="ECO:0000313" key="10">
    <source>
        <dbReference type="Proteomes" id="UP000077002"/>
    </source>
</evidence>
<proteinExistence type="inferred from homology"/>
<comment type="similarity">
    <text evidence="4">Belongs to the putative lipase ROG1 family.</text>
</comment>
<dbReference type="SUPFAM" id="SSF53474">
    <property type="entry name" value="alpha/beta-Hydrolases"/>
    <property type="match status" value="1"/>
</dbReference>
<dbReference type="OrthoDB" id="5086500at2759"/>
<gene>
    <name evidence="9" type="ORF">AYO21_09917</name>
</gene>
<dbReference type="RefSeq" id="XP_022507867.1">
    <property type="nucleotide sequence ID" value="XM_022659845.1"/>
</dbReference>
<evidence type="ECO:0000256" key="1">
    <source>
        <dbReference type="ARBA" id="ARBA00004173"/>
    </source>
</evidence>
<dbReference type="GO" id="GO:0005739">
    <property type="term" value="C:mitochondrion"/>
    <property type="evidence" value="ECO:0007669"/>
    <property type="project" value="UniProtKB-SubCell"/>
</dbReference>
<dbReference type="GeneID" id="34605046"/>
<dbReference type="GO" id="GO:0005783">
    <property type="term" value="C:endoplasmic reticulum"/>
    <property type="evidence" value="ECO:0007669"/>
    <property type="project" value="UniProtKB-SubCell"/>
</dbReference>
<evidence type="ECO:0000259" key="8">
    <source>
        <dbReference type="Pfam" id="PF05057"/>
    </source>
</evidence>
<dbReference type="EMBL" id="LVKK01000105">
    <property type="protein sequence ID" value="OAG35915.1"/>
    <property type="molecule type" value="Genomic_DNA"/>
</dbReference>
<keyword evidence="5" id="KW-0256">Endoplasmic reticulum</keyword>
<dbReference type="InterPro" id="IPR052374">
    <property type="entry name" value="SERAC1"/>
</dbReference>
<dbReference type="Proteomes" id="UP000077002">
    <property type="component" value="Unassembled WGS sequence"/>
</dbReference>
<dbReference type="InterPro" id="IPR029058">
    <property type="entry name" value="AB_hydrolase_fold"/>
</dbReference>
<dbReference type="GO" id="GO:0016020">
    <property type="term" value="C:membrane"/>
    <property type="evidence" value="ECO:0007669"/>
    <property type="project" value="UniProtKB-SubCell"/>
</dbReference>
<accession>A0A177EV50</accession>
<keyword evidence="7" id="KW-0472">Membrane</keyword>
<dbReference type="AlphaFoldDB" id="A0A177EV50"/>
<keyword evidence="6" id="KW-0496">Mitochondrion</keyword>
<evidence type="ECO:0000256" key="3">
    <source>
        <dbReference type="ARBA" id="ARBA00004370"/>
    </source>
</evidence>
<dbReference type="Pfam" id="PF05057">
    <property type="entry name" value="DUF676"/>
    <property type="match status" value="1"/>
</dbReference>
<dbReference type="PANTHER" id="PTHR48182:SF2">
    <property type="entry name" value="PROTEIN SERAC1"/>
    <property type="match status" value="1"/>
</dbReference>
<evidence type="ECO:0000256" key="7">
    <source>
        <dbReference type="ARBA" id="ARBA00023136"/>
    </source>
</evidence>
<dbReference type="PANTHER" id="PTHR48182">
    <property type="entry name" value="PROTEIN SERAC1"/>
    <property type="match status" value="1"/>
</dbReference>
<dbReference type="Gene3D" id="3.40.50.1820">
    <property type="entry name" value="alpha/beta hydrolase"/>
    <property type="match status" value="1"/>
</dbReference>
<feature type="domain" description="DUF676" evidence="8">
    <location>
        <begin position="107"/>
        <end position="179"/>
    </location>
</feature>
<evidence type="ECO:0000256" key="2">
    <source>
        <dbReference type="ARBA" id="ARBA00004240"/>
    </source>
</evidence>
<organism evidence="9 10">
    <name type="scientific">Fonsecaea monophora</name>
    <dbReference type="NCBI Taxonomy" id="254056"/>
    <lineage>
        <taxon>Eukaryota</taxon>
        <taxon>Fungi</taxon>
        <taxon>Dikarya</taxon>
        <taxon>Ascomycota</taxon>
        <taxon>Pezizomycotina</taxon>
        <taxon>Eurotiomycetes</taxon>
        <taxon>Chaetothyriomycetidae</taxon>
        <taxon>Chaetothyriales</taxon>
        <taxon>Herpotrichiellaceae</taxon>
        <taxon>Fonsecaea</taxon>
    </lineage>
</organism>
<comment type="subcellular location">
    <subcellularLocation>
        <location evidence="2">Endoplasmic reticulum</location>
    </subcellularLocation>
    <subcellularLocation>
        <location evidence="3">Membrane</location>
    </subcellularLocation>
    <subcellularLocation>
        <location evidence="1">Mitochondrion</location>
    </subcellularLocation>
</comment>
<name>A0A177EV50_9EURO</name>